<keyword evidence="8" id="KW-1133">Transmembrane helix</keyword>
<feature type="transmembrane region" description="Helical" evidence="8">
    <location>
        <begin position="345"/>
        <end position="365"/>
    </location>
</feature>
<dbReference type="InterPro" id="IPR000792">
    <property type="entry name" value="Tscrpt_reg_LuxR_C"/>
</dbReference>
<keyword evidence="3" id="KW-0677">Repeat</keyword>
<comment type="subcellular location">
    <subcellularLocation>
        <location evidence="1">Cytoplasm</location>
    </subcellularLocation>
</comment>
<gene>
    <name evidence="10" type="ORF">N7E81_09880</name>
</gene>
<keyword evidence="2" id="KW-0963">Cytoplasm</keyword>
<name>A0ABY6CUS7_9BACT</name>
<evidence type="ECO:0000256" key="6">
    <source>
        <dbReference type="PROSITE-ProRule" id="PRU00339"/>
    </source>
</evidence>
<evidence type="ECO:0000256" key="4">
    <source>
        <dbReference type="ARBA" id="ARBA00022803"/>
    </source>
</evidence>
<evidence type="ECO:0000256" key="3">
    <source>
        <dbReference type="ARBA" id="ARBA00022737"/>
    </source>
</evidence>
<dbReference type="InterPro" id="IPR011990">
    <property type="entry name" value="TPR-like_helical_dom_sf"/>
</dbReference>
<evidence type="ECO:0000313" key="10">
    <source>
        <dbReference type="EMBL" id="UXX77676.1"/>
    </source>
</evidence>
<feature type="domain" description="HTH luxR-type" evidence="9">
    <location>
        <begin position="499"/>
        <end position="556"/>
    </location>
</feature>
<keyword evidence="7" id="KW-0175">Coiled coil</keyword>
<dbReference type="SMART" id="SM00421">
    <property type="entry name" value="HTH_LUXR"/>
    <property type="match status" value="1"/>
</dbReference>
<proteinExistence type="inferred from homology"/>
<evidence type="ECO:0000256" key="7">
    <source>
        <dbReference type="SAM" id="Coils"/>
    </source>
</evidence>
<sequence length="560" mass="64616">MTLRTFLSILGIATWLFSGCSLRTNDSNIKSNATIDALLKKVESNPEFTSDSSLFFTRRALILSRELGYHYGLARSSHLLGAVFYKIGNLDLSIKHLHESIHAYNQINDQLHLAETNSLIGQVYLRSENYNQGLIHLRRARSLYNLQNLDSGEAHVFGLIGHLYEKSKQYDSALFYQQKALEYFSTYVDSTELAVIYDNIGSIYEDLEAFDEAYVNFKKAYDYNRALSNTSEAIINLNNIGDTYRKRNQLSTALRYTRQAYNEAKLLQNDYQIQSAARDLAKNYLASEQYDSAYHYLNQSYELNEVIFGKEIAKEIANAQTIFDLEQKQQTISLLEKERASNRQITIIGFGASAILIILIVYGSGQRGAKNRKERKLLKTENELSKAELINAQLNEEKLKTELENKHLEESKLQLELELKNKSLSRSALQIIQKNEFLESLRSNLKKIKKSEKEDIHQKIRKLTRSIDLNFNLDEDWEEFENIFQQIHTGFFDRIRKNHPGLTNSEVRLCAMIHANLHSHEIASIMNISNDSLRIARYRLRKKLGLEKGENLYAYITNLG</sequence>
<dbReference type="Gene3D" id="1.25.40.10">
    <property type="entry name" value="Tetratricopeptide repeat domain"/>
    <property type="match status" value="2"/>
</dbReference>
<dbReference type="Pfam" id="PF13424">
    <property type="entry name" value="TPR_12"/>
    <property type="match status" value="1"/>
</dbReference>
<dbReference type="InterPro" id="IPR016032">
    <property type="entry name" value="Sig_transdc_resp-reg_C-effctor"/>
</dbReference>
<dbReference type="InterPro" id="IPR019734">
    <property type="entry name" value="TPR_rpt"/>
</dbReference>
<evidence type="ECO:0000256" key="5">
    <source>
        <dbReference type="ARBA" id="ARBA00038253"/>
    </source>
</evidence>
<dbReference type="Pfam" id="PF13181">
    <property type="entry name" value="TPR_8"/>
    <property type="match status" value="1"/>
</dbReference>
<keyword evidence="8" id="KW-0472">Membrane</keyword>
<reference evidence="10" key="1">
    <citation type="submission" date="2022-10" db="EMBL/GenBank/DDBJ databases">
        <title>Comparative genomics and taxonomic characterization of three novel marine species of genus Reichenbachiella exhibiting antioxidant and polysaccharide degradation activities.</title>
        <authorList>
            <person name="Muhammad N."/>
            <person name="Lee Y.-J."/>
            <person name="Ko J."/>
            <person name="Kim S.-G."/>
        </authorList>
    </citation>
    <scope>NUCLEOTIDE SEQUENCE</scope>
    <source>
        <strain evidence="10">Wsw4-B4</strain>
    </source>
</reference>
<dbReference type="SUPFAM" id="SSF46894">
    <property type="entry name" value="C-terminal effector domain of the bipartite response regulators"/>
    <property type="match status" value="1"/>
</dbReference>
<dbReference type="PROSITE" id="PS51257">
    <property type="entry name" value="PROKAR_LIPOPROTEIN"/>
    <property type="match status" value="1"/>
</dbReference>
<dbReference type="EMBL" id="CP106735">
    <property type="protein sequence ID" value="UXX77676.1"/>
    <property type="molecule type" value="Genomic_DNA"/>
</dbReference>
<dbReference type="Proteomes" id="UP001062165">
    <property type="component" value="Chromosome"/>
</dbReference>
<keyword evidence="4 6" id="KW-0802">TPR repeat</keyword>
<dbReference type="PROSITE" id="PS50005">
    <property type="entry name" value="TPR"/>
    <property type="match status" value="1"/>
</dbReference>
<dbReference type="RefSeq" id="WP_263049423.1">
    <property type="nucleotide sequence ID" value="NZ_CP106735.1"/>
</dbReference>
<evidence type="ECO:0000259" key="9">
    <source>
        <dbReference type="SMART" id="SM00421"/>
    </source>
</evidence>
<keyword evidence="8" id="KW-0812">Transmembrane</keyword>
<feature type="repeat" description="TPR" evidence="6">
    <location>
        <begin position="194"/>
        <end position="227"/>
    </location>
</feature>
<evidence type="ECO:0000256" key="2">
    <source>
        <dbReference type="ARBA" id="ARBA00022490"/>
    </source>
</evidence>
<dbReference type="Gene3D" id="1.10.10.10">
    <property type="entry name" value="Winged helix-like DNA-binding domain superfamily/Winged helix DNA-binding domain"/>
    <property type="match status" value="1"/>
</dbReference>
<dbReference type="PANTHER" id="PTHR46630">
    <property type="entry name" value="TETRATRICOPEPTIDE REPEAT PROTEIN 29"/>
    <property type="match status" value="1"/>
</dbReference>
<protein>
    <submittedName>
        <fullName evidence="10">Tetratricopeptide repeat protein</fullName>
    </submittedName>
</protein>
<dbReference type="InterPro" id="IPR036388">
    <property type="entry name" value="WH-like_DNA-bd_sf"/>
</dbReference>
<dbReference type="SMART" id="SM00028">
    <property type="entry name" value="TPR"/>
    <property type="match status" value="5"/>
</dbReference>
<evidence type="ECO:0000256" key="1">
    <source>
        <dbReference type="ARBA" id="ARBA00004496"/>
    </source>
</evidence>
<organism evidence="10 11">
    <name type="scientific">Reichenbachiella carrageenanivorans</name>
    <dbReference type="NCBI Taxonomy" id="2979869"/>
    <lineage>
        <taxon>Bacteria</taxon>
        <taxon>Pseudomonadati</taxon>
        <taxon>Bacteroidota</taxon>
        <taxon>Cytophagia</taxon>
        <taxon>Cytophagales</taxon>
        <taxon>Reichenbachiellaceae</taxon>
        <taxon>Reichenbachiella</taxon>
    </lineage>
</organism>
<dbReference type="InterPro" id="IPR051476">
    <property type="entry name" value="Bac_ResReg_Asp_Phosphatase"/>
</dbReference>
<accession>A0ABY6CUS7</accession>
<feature type="coiled-coil region" evidence="7">
    <location>
        <begin position="370"/>
        <end position="418"/>
    </location>
</feature>
<keyword evidence="11" id="KW-1185">Reference proteome</keyword>
<dbReference type="PANTHER" id="PTHR46630:SF1">
    <property type="entry name" value="TETRATRICOPEPTIDE REPEAT PROTEIN 29"/>
    <property type="match status" value="1"/>
</dbReference>
<evidence type="ECO:0000256" key="8">
    <source>
        <dbReference type="SAM" id="Phobius"/>
    </source>
</evidence>
<comment type="similarity">
    <text evidence="5">Belongs to the Rap family.</text>
</comment>
<dbReference type="SUPFAM" id="SSF48452">
    <property type="entry name" value="TPR-like"/>
    <property type="match status" value="1"/>
</dbReference>
<evidence type="ECO:0000313" key="11">
    <source>
        <dbReference type="Proteomes" id="UP001062165"/>
    </source>
</evidence>